<dbReference type="AlphaFoldDB" id="A0A699ZAB3"/>
<evidence type="ECO:0000256" key="1">
    <source>
        <dbReference type="SAM" id="MobiDB-lite"/>
    </source>
</evidence>
<proteinExistence type="predicted"/>
<name>A0A699ZAB3_HAELA</name>
<feature type="region of interest" description="Disordered" evidence="1">
    <location>
        <begin position="1"/>
        <end position="33"/>
    </location>
</feature>
<keyword evidence="3" id="KW-1185">Reference proteome</keyword>
<dbReference type="EMBL" id="BLLF01000899">
    <property type="protein sequence ID" value="GFH15784.1"/>
    <property type="molecule type" value="Genomic_DNA"/>
</dbReference>
<evidence type="ECO:0000313" key="3">
    <source>
        <dbReference type="Proteomes" id="UP000485058"/>
    </source>
</evidence>
<comment type="caution">
    <text evidence="2">The sequence shown here is derived from an EMBL/GenBank/DDBJ whole genome shotgun (WGS) entry which is preliminary data.</text>
</comment>
<gene>
    <name evidence="2" type="ORF">HaLaN_12078</name>
</gene>
<accession>A0A699ZAB3</accession>
<dbReference type="Proteomes" id="UP000485058">
    <property type="component" value="Unassembled WGS sequence"/>
</dbReference>
<organism evidence="2 3">
    <name type="scientific">Haematococcus lacustris</name>
    <name type="common">Green alga</name>
    <name type="synonym">Haematococcus pluvialis</name>
    <dbReference type="NCBI Taxonomy" id="44745"/>
    <lineage>
        <taxon>Eukaryota</taxon>
        <taxon>Viridiplantae</taxon>
        <taxon>Chlorophyta</taxon>
        <taxon>core chlorophytes</taxon>
        <taxon>Chlorophyceae</taxon>
        <taxon>CS clade</taxon>
        <taxon>Chlamydomonadales</taxon>
        <taxon>Haematococcaceae</taxon>
        <taxon>Haematococcus</taxon>
    </lineage>
</organism>
<reference evidence="2 3" key="1">
    <citation type="submission" date="2020-02" db="EMBL/GenBank/DDBJ databases">
        <title>Draft genome sequence of Haematococcus lacustris strain NIES-144.</title>
        <authorList>
            <person name="Morimoto D."/>
            <person name="Nakagawa S."/>
            <person name="Yoshida T."/>
            <person name="Sawayama S."/>
        </authorList>
    </citation>
    <scope>NUCLEOTIDE SEQUENCE [LARGE SCALE GENOMIC DNA]</scope>
    <source>
        <strain evidence="2 3">NIES-144</strain>
    </source>
</reference>
<protein>
    <submittedName>
        <fullName evidence="2">Uncharacterized protein</fullName>
    </submittedName>
</protein>
<sequence length="91" mass="9307">MAQAAHRCDAGTPRGYQVPPLLSGPGAHQAPGGKGRVEVAAFLPAISPPCPIVKPAAALSPAAGHQRRREHVGAATCAEPQQRASCMLYSS</sequence>
<evidence type="ECO:0000313" key="2">
    <source>
        <dbReference type="EMBL" id="GFH15784.1"/>
    </source>
</evidence>